<evidence type="ECO:0000256" key="2">
    <source>
        <dbReference type="ARBA" id="ARBA00023163"/>
    </source>
</evidence>
<dbReference type="EMBL" id="KN847534">
    <property type="protein sequence ID" value="KIW06648.1"/>
    <property type="molecule type" value="Genomic_DNA"/>
</dbReference>
<proteinExistence type="predicted"/>
<dbReference type="AlphaFoldDB" id="A0A0D2B5Z0"/>
<dbReference type="GeneID" id="27310330"/>
<feature type="region of interest" description="Disordered" evidence="3">
    <location>
        <begin position="1"/>
        <end position="133"/>
    </location>
</feature>
<organism evidence="4 5">
    <name type="scientific">Verruconis gallopava</name>
    <dbReference type="NCBI Taxonomy" id="253628"/>
    <lineage>
        <taxon>Eukaryota</taxon>
        <taxon>Fungi</taxon>
        <taxon>Dikarya</taxon>
        <taxon>Ascomycota</taxon>
        <taxon>Pezizomycotina</taxon>
        <taxon>Dothideomycetes</taxon>
        <taxon>Pleosporomycetidae</taxon>
        <taxon>Venturiales</taxon>
        <taxon>Sympoventuriaceae</taxon>
        <taxon>Verruconis</taxon>
    </lineage>
</organism>
<gene>
    <name evidence="4" type="ORF">PV09_02357</name>
</gene>
<protein>
    <recommendedName>
        <fullName evidence="6">Chromatin structure-remodeling complex protein RSC7</fullName>
    </recommendedName>
</protein>
<evidence type="ECO:0000313" key="5">
    <source>
        <dbReference type="Proteomes" id="UP000053259"/>
    </source>
</evidence>
<dbReference type="PANTHER" id="PTHR22597">
    <property type="entry name" value="POLYCOMB GROUP PROTEIN"/>
    <property type="match status" value="1"/>
</dbReference>
<feature type="compositionally biased region" description="Low complexity" evidence="3">
    <location>
        <begin position="27"/>
        <end position="39"/>
    </location>
</feature>
<dbReference type="EMBL" id="KN847534">
    <property type="protein sequence ID" value="KIW06649.1"/>
    <property type="molecule type" value="Genomic_DNA"/>
</dbReference>
<feature type="compositionally biased region" description="Polar residues" evidence="3">
    <location>
        <begin position="415"/>
        <end position="430"/>
    </location>
</feature>
<feature type="region of interest" description="Disordered" evidence="3">
    <location>
        <begin position="528"/>
        <end position="614"/>
    </location>
</feature>
<dbReference type="OrthoDB" id="5598844at2759"/>
<evidence type="ECO:0008006" key="6">
    <source>
        <dbReference type="Google" id="ProtNLM"/>
    </source>
</evidence>
<dbReference type="STRING" id="253628.A0A0D2B5Z0"/>
<dbReference type="RefSeq" id="XP_016216517.1">
    <property type="nucleotide sequence ID" value="XM_016355381.1"/>
</dbReference>
<dbReference type="HOGENOM" id="CLU_013061_2_0_1"/>
<keyword evidence="1" id="KW-0805">Transcription regulation</keyword>
<keyword evidence="2" id="KW-0804">Transcription</keyword>
<evidence type="ECO:0000313" key="4">
    <source>
        <dbReference type="EMBL" id="KIW06649.1"/>
    </source>
</evidence>
<reference evidence="4 5" key="1">
    <citation type="submission" date="2015-01" db="EMBL/GenBank/DDBJ databases">
        <title>The Genome Sequence of Ochroconis gallopava CBS43764.</title>
        <authorList>
            <consortium name="The Broad Institute Genomics Platform"/>
            <person name="Cuomo C."/>
            <person name="de Hoog S."/>
            <person name="Gorbushina A."/>
            <person name="Stielow B."/>
            <person name="Teixiera M."/>
            <person name="Abouelleil A."/>
            <person name="Chapman S.B."/>
            <person name="Priest M."/>
            <person name="Young S.K."/>
            <person name="Wortman J."/>
            <person name="Nusbaum C."/>
            <person name="Birren B."/>
        </authorList>
    </citation>
    <scope>NUCLEOTIDE SEQUENCE [LARGE SCALE GENOMIC DNA]</scope>
    <source>
        <strain evidence="4 5">CBS 43764</strain>
    </source>
</reference>
<dbReference type="Pfam" id="PF08624">
    <property type="entry name" value="CRC_subunit"/>
    <property type="match status" value="1"/>
</dbReference>
<feature type="compositionally biased region" description="Basic and acidic residues" evidence="3">
    <location>
        <begin position="54"/>
        <end position="65"/>
    </location>
</feature>
<feature type="compositionally biased region" description="Polar residues" evidence="3">
    <location>
        <begin position="450"/>
        <end position="464"/>
    </location>
</feature>
<keyword evidence="5" id="KW-1185">Reference proteome</keyword>
<dbReference type="InterPro" id="IPR013933">
    <property type="entry name" value="CRC_Rsc7/Swp82"/>
</dbReference>
<dbReference type="PANTHER" id="PTHR22597:SF5">
    <property type="entry name" value="LOCALIZATION PROTEIN, PUTATIVE (AFU_ORTHOLOGUE AFUA_1G10600)-RELATED"/>
    <property type="match status" value="1"/>
</dbReference>
<feature type="compositionally biased region" description="Low complexity" evidence="3">
    <location>
        <begin position="438"/>
        <end position="449"/>
    </location>
</feature>
<evidence type="ECO:0000256" key="3">
    <source>
        <dbReference type="SAM" id="MobiDB-lite"/>
    </source>
</evidence>
<evidence type="ECO:0000256" key="1">
    <source>
        <dbReference type="ARBA" id="ARBA00023015"/>
    </source>
</evidence>
<feature type="region of interest" description="Disordered" evidence="3">
    <location>
        <begin position="403"/>
        <end position="464"/>
    </location>
</feature>
<dbReference type="VEuPathDB" id="FungiDB:PV09_02357"/>
<sequence>MFSMSHHPPPVNGGLGEYVEGSGTINPAALDAPAVLPPASSSHTEQSPRGLKRGRSEDAHEAHGVDDDDSKPRKRGRPPKSKIAESPISTSQALPSSGAHAVQTPRSASQVPQTSPPQTSPTRVSSGKGPVIKALPTVRDHTTDQLNPEGDEYIPREFDEAGEKKVQPNGALLDGREYKCRTFWVPGRSDKLFMLATECARVLGYRDSYLLFNKNRSLHKIIANQAEKDHLIAQDILPYSYRSRQIAIVTARSMFRQFGSRVIANGRRVRDDYWEAKAIKQGFTEEDPAGEKRPGGARQRAALEAAQAETVRVPQHQIYYENKAGTSNVVYTFDANNPLRNLEHLHYGGTQGARSNYSAFQDRGTSTNSIDMHSQAVSASEFNRGLSQQRANRKQYLEEIWHRPHEPPPADPQDAVSNPAGSTQATQSPHVATAGVAQTTVSTQPQQTSNPIMTQAYSQQPGPSNMMAQTPIRSMHAPMSGGVMNQRSPSLSVTPQQQNYGYQQAGMWHPGQPQPTPMAQQHPGMPYNQHMTSQSPVPPSPMHHPPQLQHQNSGGSVHAGMGYAGMQSPAFANVQQRQQMYQPSPSPHQFMQPGAQPGWPQQPGQQGQQGWQQF</sequence>
<dbReference type="GO" id="GO:0031490">
    <property type="term" value="F:chromatin DNA binding"/>
    <property type="evidence" value="ECO:0007669"/>
    <property type="project" value="TreeGrafter"/>
</dbReference>
<accession>A0A0D2B5Z0</accession>
<dbReference type="RefSeq" id="XP_016216518.1">
    <property type="nucleotide sequence ID" value="XM_016355382.1"/>
</dbReference>
<dbReference type="Proteomes" id="UP000053259">
    <property type="component" value="Unassembled WGS sequence"/>
</dbReference>
<feature type="compositionally biased region" description="Polar residues" evidence="3">
    <location>
        <begin position="573"/>
        <end position="589"/>
    </location>
</feature>
<feature type="compositionally biased region" description="Low complexity" evidence="3">
    <location>
        <begin position="592"/>
        <end position="614"/>
    </location>
</feature>
<name>A0A0D2B5Z0_9PEZI</name>
<dbReference type="GO" id="GO:0016586">
    <property type="term" value="C:RSC-type complex"/>
    <property type="evidence" value="ECO:0007669"/>
    <property type="project" value="TreeGrafter"/>
</dbReference>